<dbReference type="EMBL" id="JH971732">
    <property type="protein sequence ID" value="EKM74025.1"/>
    <property type="molecule type" value="Genomic_DNA"/>
</dbReference>
<feature type="compositionally biased region" description="Basic and acidic residues" evidence="1">
    <location>
        <begin position="24"/>
        <end position="37"/>
    </location>
</feature>
<sequence length="262" mass="29742">MRHQNGNVVFVSPTALFDEAFLPKCDKSKPGNLERRLSNAPSRSNSSESENSRNGGEVDFNLDPNSLNGPSTDQPPINRAPPAAPPRPPTPPQPIVPPRQQRAPSPPPRNATPGPSNQPPRQERPMWRKRRDITPPDESEHNVRRSRRETKVPNRPDNVYGDKHPSKVLRDYERQPFLPDFEEGIQRRVPPRSDRQNARIPTDDQADEARREEIRRHFEQASQRAEEYEREHGSQLPSQFGNAPVPGEANMDEVQVLIREGG</sequence>
<accession>K5XHW4</accession>
<reference evidence="3" key="1">
    <citation type="journal article" date="2012" name="Proc. Natl. Acad. Sci. U.S.A.">
        <title>Genome sequence of the button mushroom Agaricus bisporus reveals mechanisms governing adaptation to a humic-rich ecological niche.</title>
        <authorList>
            <person name="Morin E."/>
            <person name="Kohler A."/>
            <person name="Baker A.R."/>
            <person name="Foulongne-Oriol M."/>
            <person name="Lombard V."/>
            <person name="Nagy L.G."/>
            <person name="Ohm R.A."/>
            <person name="Patyshakuliyeva A."/>
            <person name="Brun A."/>
            <person name="Aerts A.L."/>
            <person name="Bailey A.M."/>
            <person name="Billette C."/>
            <person name="Coutinho P.M."/>
            <person name="Deakin G."/>
            <person name="Doddapaneni H."/>
            <person name="Floudas D."/>
            <person name="Grimwood J."/>
            <person name="Hilden K."/>
            <person name="Kuees U."/>
            <person name="LaButti K.M."/>
            <person name="Lapidus A."/>
            <person name="Lindquist E.A."/>
            <person name="Lucas S.M."/>
            <person name="Murat C."/>
            <person name="Riley R.W."/>
            <person name="Salamov A.A."/>
            <person name="Schmutz J."/>
            <person name="Subramanian V."/>
            <person name="Woesten H.A.B."/>
            <person name="Xu J."/>
            <person name="Eastwood D.C."/>
            <person name="Foster G.D."/>
            <person name="Sonnenberg A.S."/>
            <person name="Cullen D."/>
            <person name="de Vries R.P."/>
            <person name="Lundell T."/>
            <person name="Hibbett D.S."/>
            <person name="Henrissat B."/>
            <person name="Burton K.S."/>
            <person name="Kerrigan R.W."/>
            <person name="Challen M.P."/>
            <person name="Grigoriev I.V."/>
            <person name="Martin F."/>
        </authorList>
    </citation>
    <scope>NUCLEOTIDE SEQUENCE [LARGE SCALE GENOMIC DNA]</scope>
    <source>
        <strain evidence="3">JB137-S8 / ATCC MYA-4627 / FGSC 10392</strain>
    </source>
</reference>
<protein>
    <submittedName>
        <fullName evidence="2">Uncharacterized protein</fullName>
    </submittedName>
</protein>
<feature type="compositionally biased region" description="Pro residues" evidence="1">
    <location>
        <begin position="78"/>
        <end position="97"/>
    </location>
</feature>
<dbReference type="HOGENOM" id="CLU_885575_0_0_1"/>
<keyword evidence="3" id="KW-1185">Reference proteome</keyword>
<proteinExistence type="predicted"/>
<organism evidence="2 3">
    <name type="scientific">Agaricus bisporus var. burnettii (strain JB137-S8 / ATCC MYA-4627 / FGSC 10392)</name>
    <name type="common">White button mushroom</name>
    <dbReference type="NCBI Taxonomy" id="597362"/>
    <lineage>
        <taxon>Eukaryota</taxon>
        <taxon>Fungi</taxon>
        <taxon>Dikarya</taxon>
        <taxon>Basidiomycota</taxon>
        <taxon>Agaricomycotina</taxon>
        <taxon>Agaricomycetes</taxon>
        <taxon>Agaricomycetidae</taxon>
        <taxon>Agaricales</taxon>
        <taxon>Agaricineae</taxon>
        <taxon>Agaricaceae</taxon>
        <taxon>Agaricus</taxon>
    </lineage>
</organism>
<dbReference type="InParanoid" id="K5XHW4"/>
<feature type="region of interest" description="Disordered" evidence="1">
    <location>
        <begin position="21"/>
        <end position="262"/>
    </location>
</feature>
<feature type="compositionally biased region" description="Low complexity" evidence="1">
    <location>
        <begin position="38"/>
        <end position="54"/>
    </location>
</feature>
<evidence type="ECO:0000313" key="3">
    <source>
        <dbReference type="Proteomes" id="UP000008493"/>
    </source>
</evidence>
<dbReference type="KEGG" id="abp:AGABI1DRAFT133727"/>
<gene>
    <name evidence="2" type="ORF">AGABI1DRAFT_133727</name>
</gene>
<dbReference type="Proteomes" id="UP000008493">
    <property type="component" value="Unassembled WGS sequence"/>
</dbReference>
<feature type="compositionally biased region" description="Polar residues" evidence="1">
    <location>
        <begin position="63"/>
        <end position="72"/>
    </location>
</feature>
<dbReference type="AlphaFoldDB" id="K5XHW4"/>
<feature type="compositionally biased region" description="Basic and acidic residues" evidence="1">
    <location>
        <begin position="121"/>
        <end position="174"/>
    </location>
</feature>
<dbReference type="RefSeq" id="XP_007335336.1">
    <property type="nucleotide sequence ID" value="XM_007335274.1"/>
</dbReference>
<feature type="non-terminal residue" evidence="2">
    <location>
        <position position="262"/>
    </location>
</feature>
<dbReference type="GeneID" id="18828025"/>
<feature type="compositionally biased region" description="Basic and acidic residues" evidence="1">
    <location>
        <begin position="207"/>
        <end position="233"/>
    </location>
</feature>
<evidence type="ECO:0000256" key="1">
    <source>
        <dbReference type="SAM" id="MobiDB-lite"/>
    </source>
</evidence>
<evidence type="ECO:0000313" key="2">
    <source>
        <dbReference type="EMBL" id="EKM74025.1"/>
    </source>
</evidence>
<name>K5XHW4_AGABU</name>